<evidence type="ECO:0000313" key="2">
    <source>
        <dbReference type="Ensembl" id="ENSSRHP00000012419.1"/>
    </source>
</evidence>
<keyword evidence="1" id="KW-1133">Transmembrane helix</keyword>
<sequence>KGRQRRILIWKECLRIGFIQMVLRTQRQKGGMEKGKVGTYIKSKGKLNIKFFIVEIGEQKLCSSLLFSPMFSLDIEESLEKKLQRERYRQLDLMVVHLCAHMLALKKNQTQVQGSDSYLLFLSTLCIVALFIIVRLIGQFITYHILASAFSFYSGMTSLLLTASNRHLEEKLWSLFSCSKAQEQASKSQTVVTVDV</sequence>
<keyword evidence="3" id="KW-1185">Reference proteome</keyword>
<evidence type="ECO:0000313" key="3">
    <source>
        <dbReference type="Proteomes" id="UP000472270"/>
    </source>
</evidence>
<feature type="transmembrane region" description="Helical" evidence="1">
    <location>
        <begin position="143"/>
        <end position="163"/>
    </location>
</feature>
<dbReference type="Ensembl" id="ENSSRHT00000012876.1">
    <property type="protein sequence ID" value="ENSSRHP00000012419.1"/>
    <property type="gene ID" value="ENSSRHG00000007093.1"/>
</dbReference>
<reference evidence="2" key="2">
    <citation type="submission" date="2025-09" db="UniProtKB">
        <authorList>
            <consortium name="Ensembl"/>
        </authorList>
    </citation>
    <scope>IDENTIFICATION</scope>
</reference>
<keyword evidence="1" id="KW-0812">Transmembrane</keyword>
<reference evidence="2" key="1">
    <citation type="submission" date="2025-08" db="UniProtKB">
        <authorList>
            <consortium name="Ensembl"/>
        </authorList>
    </citation>
    <scope>IDENTIFICATION</scope>
</reference>
<evidence type="ECO:0000256" key="1">
    <source>
        <dbReference type="SAM" id="Phobius"/>
    </source>
</evidence>
<feature type="transmembrane region" description="Helical" evidence="1">
    <location>
        <begin position="117"/>
        <end position="137"/>
    </location>
</feature>
<keyword evidence="1" id="KW-0472">Membrane</keyword>
<dbReference type="Proteomes" id="UP000472270">
    <property type="component" value="Unassembled WGS sequence"/>
</dbReference>
<proteinExistence type="predicted"/>
<accession>A0A673GF80</accession>
<name>A0A673GF80_9TELE</name>
<protein>
    <submittedName>
        <fullName evidence="2">Uncharacterized protein</fullName>
    </submittedName>
</protein>
<dbReference type="AlphaFoldDB" id="A0A673GF80"/>
<organism evidence="2 3">
    <name type="scientific">Sinocyclocheilus rhinocerous</name>
    <dbReference type="NCBI Taxonomy" id="307959"/>
    <lineage>
        <taxon>Eukaryota</taxon>
        <taxon>Metazoa</taxon>
        <taxon>Chordata</taxon>
        <taxon>Craniata</taxon>
        <taxon>Vertebrata</taxon>
        <taxon>Euteleostomi</taxon>
        <taxon>Actinopterygii</taxon>
        <taxon>Neopterygii</taxon>
        <taxon>Teleostei</taxon>
        <taxon>Ostariophysi</taxon>
        <taxon>Cypriniformes</taxon>
        <taxon>Cyprinidae</taxon>
        <taxon>Cyprininae</taxon>
        <taxon>Sinocyclocheilus</taxon>
    </lineage>
</organism>